<gene>
    <name evidence="2" type="ORF">CDOO_00985</name>
</gene>
<feature type="transmembrane region" description="Helical" evidence="1">
    <location>
        <begin position="7"/>
        <end position="31"/>
    </location>
</feature>
<accession>A0A097ID32</accession>
<dbReference type="KEGG" id="cdo:CDOO_00985"/>
<keyword evidence="1" id="KW-0472">Membrane</keyword>
<keyword evidence="1" id="KW-0812">Transmembrane</keyword>
<evidence type="ECO:0000313" key="2">
    <source>
        <dbReference type="EMBL" id="AIT60034.1"/>
    </source>
</evidence>
<name>A0A097ID32_9CORY</name>
<proteinExistence type="predicted"/>
<dbReference type="Proteomes" id="UP000029914">
    <property type="component" value="Chromosome"/>
</dbReference>
<dbReference type="OrthoDB" id="4387133at2"/>
<dbReference type="eggNOG" id="COG0791">
    <property type="taxonomic scope" value="Bacteria"/>
</dbReference>
<dbReference type="HOGENOM" id="CLU_753775_0_0_11"/>
<dbReference type="RefSeq" id="WP_018023000.1">
    <property type="nucleotide sequence ID" value="NZ_AQUX01000019.1"/>
</dbReference>
<protein>
    <submittedName>
        <fullName evidence="2">Peptidase M23</fullName>
    </submittedName>
</protein>
<dbReference type="STRING" id="558173.CDOO_00985"/>
<evidence type="ECO:0000256" key="1">
    <source>
        <dbReference type="SAM" id="Phobius"/>
    </source>
</evidence>
<dbReference type="EMBL" id="CP006764">
    <property type="protein sequence ID" value="AIT60034.1"/>
    <property type="molecule type" value="Genomic_DNA"/>
</dbReference>
<evidence type="ECO:0000313" key="3">
    <source>
        <dbReference type="Proteomes" id="UP000029914"/>
    </source>
</evidence>
<sequence>MKSRSVAIIVAAILVPVLAIGGIVFGLLAIIGGQAASANAGGGACTVGDAGTALTVTTSGGDSVQLDEKQLANAAKIITVGTQAGVSVAGLKIALMTTLQESKLRMLANSTVPESLEFPHEGVGSDHDSVNFFQQRPGGWGTVAELMDPDYAIRAFFGGPKGPNGGSPRGLLDIKDWETLRPGQAAQKVQVSGYPDAYDQWEGAAETIINSMSGSIVCDGGGISADAQQLAQGLVTAIDSGRLTVFGSHEQQIRDMAAGTATEQCQLDVGVLQIIVFALQHFETLKISSLNRRCTSETPGAGTRSYHWKGQAVDFSVIDGNVTTGWDANSLKLTQLLDPYMPAGLAGVGQSDCRADHGVSLMLSNFIQFADGCNHLHVEIRQPDTPLNFPPS</sequence>
<reference evidence="2 3" key="1">
    <citation type="submission" date="2013-09" db="EMBL/GenBank/DDBJ databases">
        <title>Complete genome sequence of Corynebacterium doosanense CAU 212(T) (=DSM 45436(T)), isolated from activated sludge.</title>
        <authorList>
            <person name="Schaffert L."/>
            <person name="Albersmeier A."/>
            <person name="Kalinowski J."/>
            <person name="Ruckert C."/>
        </authorList>
    </citation>
    <scope>NUCLEOTIDE SEQUENCE [LARGE SCALE GENOMIC DNA]</scope>
    <source>
        <strain evidence="2 3">CAU 212</strain>
    </source>
</reference>
<organism evidence="2 3">
    <name type="scientific">Corynebacterium doosanense CAU 212 = DSM 45436</name>
    <dbReference type="NCBI Taxonomy" id="558173"/>
    <lineage>
        <taxon>Bacteria</taxon>
        <taxon>Bacillati</taxon>
        <taxon>Actinomycetota</taxon>
        <taxon>Actinomycetes</taxon>
        <taxon>Mycobacteriales</taxon>
        <taxon>Corynebacteriaceae</taxon>
        <taxon>Corynebacterium</taxon>
    </lineage>
</organism>
<keyword evidence="3" id="KW-1185">Reference proteome</keyword>
<keyword evidence="1" id="KW-1133">Transmembrane helix</keyword>
<dbReference type="AlphaFoldDB" id="A0A097ID32"/>